<keyword evidence="9" id="KW-1185">Reference proteome</keyword>
<evidence type="ECO:0000259" key="7">
    <source>
        <dbReference type="Pfam" id="PF13908"/>
    </source>
</evidence>
<sequence>MREPRGLASRPRVGGVRPSPPPDAGPPSPAPLTMDSRATLLFLVITMVAVSGDEDCLRYLNLYDQFVPERECRFSSFCCGNCTFRFCCTNWTLLFPEEEQKRCLHVKLSSNFVIGIVSAVVLFITIVGVLACCLLCSCCYMYQRYQQQRTHRSEVQIPYFIQQMAHQSRAPQNVTYSAYPQYPMSQYSPNPASSAAPYAYHPAHMPPAPYDSRASRFQPESPPPYPSPKYQ</sequence>
<dbReference type="InterPro" id="IPR053891">
    <property type="entry name" value="Shisa_N"/>
</dbReference>
<feature type="compositionally biased region" description="Pro residues" evidence="5">
    <location>
        <begin position="220"/>
        <end position="231"/>
    </location>
</feature>
<dbReference type="GO" id="GO:0016020">
    <property type="term" value="C:membrane"/>
    <property type="evidence" value="ECO:0007669"/>
    <property type="project" value="UniProtKB-SubCell"/>
</dbReference>
<comment type="subcellular location">
    <subcellularLocation>
        <location evidence="1">Membrane</location>
    </subcellularLocation>
</comment>
<keyword evidence="2 6" id="KW-0812">Transmembrane</keyword>
<dbReference type="PANTHER" id="PTHR31395">
    <property type="entry name" value="SHISA"/>
    <property type="match status" value="1"/>
</dbReference>
<accession>A0A4W3I881</accession>
<keyword evidence="3 6" id="KW-1133">Transmembrane helix</keyword>
<feature type="region of interest" description="Disordered" evidence="5">
    <location>
        <begin position="207"/>
        <end position="231"/>
    </location>
</feature>
<evidence type="ECO:0000256" key="2">
    <source>
        <dbReference type="ARBA" id="ARBA00022692"/>
    </source>
</evidence>
<keyword evidence="4 6" id="KW-0472">Membrane</keyword>
<feature type="compositionally biased region" description="Pro residues" evidence="5">
    <location>
        <begin position="18"/>
        <end position="30"/>
    </location>
</feature>
<evidence type="ECO:0000256" key="1">
    <source>
        <dbReference type="ARBA" id="ARBA00004370"/>
    </source>
</evidence>
<reference evidence="9" key="3">
    <citation type="journal article" date="2014" name="Nature">
        <title>Elephant shark genome provides unique insights into gnathostome evolution.</title>
        <authorList>
            <consortium name="International Elephant Shark Genome Sequencing Consortium"/>
            <person name="Venkatesh B."/>
            <person name="Lee A.P."/>
            <person name="Ravi V."/>
            <person name="Maurya A.K."/>
            <person name="Lian M.M."/>
            <person name="Swann J.B."/>
            <person name="Ohta Y."/>
            <person name="Flajnik M.F."/>
            <person name="Sutoh Y."/>
            <person name="Kasahara M."/>
            <person name="Hoon S."/>
            <person name="Gangu V."/>
            <person name="Roy S.W."/>
            <person name="Irimia M."/>
            <person name="Korzh V."/>
            <person name="Kondrychyn I."/>
            <person name="Lim Z.W."/>
            <person name="Tay B.H."/>
            <person name="Tohari S."/>
            <person name="Kong K.W."/>
            <person name="Ho S."/>
            <person name="Lorente-Galdos B."/>
            <person name="Quilez J."/>
            <person name="Marques-Bonet T."/>
            <person name="Raney B.J."/>
            <person name="Ingham P.W."/>
            <person name="Tay A."/>
            <person name="Hillier L.W."/>
            <person name="Minx P."/>
            <person name="Boehm T."/>
            <person name="Wilson R.K."/>
            <person name="Brenner S."/>
            <person name="Warren W.C."/>
        </authorList>
    </citation>
    <scope>NUCLEOTIDE SEQUENCE [LARGE SCALE GENOMIC DNA]</scope>
</reference>
<evidence type="ECO:0000313" key="9">
    <source>
        <dbReference type="Proteomes" id="UP000314986"/>
    </source>
</evidence>
<dbReference type="InParanoid" id="A0A4W3I881"/>
<name>A0A4W3I881_CALMI</name>
<dbReference type="GeneTree" id="ENSGT00730000111186"/>
<dbReference type="Pfam" id="PF13908">
    <property type="entry name" value="Shisa_N"/>
    <property type="match status" value="1"/>
</dbReference>
<organism evidence="8 9">
    <name type="scientific">Callorhinchus milii</name>
    <name type="common">Ghost shark</name>
    <dbReference type="NCBI Taxonomy" id="7868"/>
    <lineage>
        <taxon>Eukaryota</taxon>
        <taxon>Metazoa</taxon>
        <taxon>Chordata</taxon>
        <taxon>Craniata</taxon>
        <taxon>Vertebrata</taxon>
        <taxon>Chondrichthyes</taxon>
        <taxon>Holocephali</taxon>
        <taxon>Chimaeriformes</taxon>
        <taxon>Callorhinchidae</taxon>
        <taxon>Callorhinchus</taxon>
    </lineage>
</organism>
<evidence type="ECO:0000313" key="8">
    <source>
        <dbReference type="Ensembl" id="ENSCMIP00000024987.1"/>
    </source>
</evidence>
<dbReference type="Proteomes" id="UP000314986">
    <property type="component" value="Unassembled WGS sequence"/>
</dbReference>
<feature type="domain" description="Shisa N-terminal" evidence="7">
    <location>
        <begin position="54"/>
        <end position="103"/>
    </location>
</feature>
<reference evidence="8" key="5">
    <citation type="submission" date="2025-09" db="UniProtKB">
        <authorList>
            <consortium name="Ensembl"/>
        </authorList>
    </citation>
    <scope>IDENTIFICATION</scope>
</reference>
<proteinExistence type="predicted"/>
<evidence type="ECO:0000256" key="3">
    <source>
        <dbReference type="ARBA" id="ARBA00022989"/>
    </source>
</evidence>
<feature type="transmembrane region" description="Helical" evidence="6">
    <location>
        <begin position="112"/>
        <end position="142"/>
    </location>
</feature>
<reference evidence="8" key="4">
    <citation type="submission" date="2025-08" db="UniProtKB">
        <authorList>
            <consortium name="Ensembl"/>
        </authorList>
    </citation>
    <scope>IDENTIFICATION</scope>
</reference>
<dbReference type="InterPro" id="IPR026910">
    <property type="entry name" value="Shisa"/>
</dbReference>
<reference evidence="9" key="1">
    <citation type="journal article" date="2006" name="Science">
        <title>Ancient noncoding elements conserved in the human genome.</title>
        <authorList>
            <person name="Venkatesh B."/>
            <person name="Kirkness E.F."/>
            <person name="Loh Y.H."/>
            <person name="Halpern A.L."/>
            <person name="Lee A.P."/>
            <person name="Johnson J."/>
            <person name="Dandona N."/>
            <person name="Viswanathan L.D."/>
            <person name="Tay A."/>
            <person name="Venter J.C."/>
            <person name="Strausberg R.L."/>
            <person name="Brenner S."/>
        </authorList>
    </citation>
    <scope>NUCLEOTIDE SEQUENCE [LARGE SCALE GENOMIC DNA]</scope>
</reference>
<evidence type="ECO:0000256" key="4">
    <source>
        <dbReference type="ARBA" id="ARBA00023136"/>
    </source>
</evidence>
<dbReference type="Ensembl" id="ENSCMIT00000025399.1">
    <property type="protein sequence ID" value="ENSCMIP00000024987.1"/>
    <property type="gene ID" value="ENSCMIG00000011016.1"/>
</dbReference>
<evidence type="ECO:0000256" key="5">
    <source>
        <dbReference type="SAM" id="MobiDB-lite"/>
    </source>
</evidence>
<feature type="region of interest" description="Disordered" evidence="5">
    <location>
        <begin position="1"/>
        <end position="30"/>
    </location>
</feature>
<reference evidence="9" key="2">
    <citation type="journal article" date="2007" name="PLoS Biol.">
        <title>Survey sequencing and comparative analysis of the elephant shark (Callorhinchus milii) genome.</title>
        <authorList>
            <person name="Venkatesh B."/>
            <person name="Kirkness E.F."/>
            <person name="Loh Y.H."/>
            <person name="Halpern A.L."/>
            <person name="Lee A.P."/>
            <person name="Johnson J."/>
            <person name="Dandona N."/>
            <person name="Viswanathan L.D."/>
            <person name="Tay A."/>
            <person name="Venter J.C."/>
            <person name="Strausberg R.L."/>
            <person name="Brenner S."/>
        </authorList>
    </citation>
    <scope>NUCLEOTIDE SEQUENCE [LARGE SCALE GENOMIC DNA]</scope>
</reference>
<gene>
    <name evidence="8" type="primary">shisa4</name>
</gene>
<dbReference type="AlphaFoldDB" id="A0A4W3I881"/>
<dbReference type="PANTHER" id="PTHR31395:SF5">
    <property type="entry name" value="PROTEIN SHISA-4"/>
    <property type="match status" value="1"/>
</dbReference>
<dbReference type="STRING" id="7868.ENSCMIP00000024987"/>
<evidence type="ECO:0000256" key="6">
    <source>
        <dbReference type="SAM" id="Phobius"/>
    </source>
</evidence>
<dbReference type="OMA" id="DCYHRFC"/>
<protein>
    <recommendedName>
        <fullName evidence="7">Shisa N-terminal domain-containing protein</fullName>
    </recommendedName>
</protein>